<keyword evidence="9" id="KW-1185">Reference proteome</keyword>
<dbReference type="InterPro" id="IPR002772">
    <property type="entry name" value="Glyco_hydro_3_C"/>
</dbReference>
<gene>
    <name evidence="8" type="primary">bglX</name>
    <name evidence="8" type="ORF">DOK76_11115</name>
</gene>
<dbReference type="InterPro" id="IPR017853">
    <property type="entry name" value="GH"/>
</dbReference>
<dbReference type="Gene3D" id="3.40.50.1700">
    <property type="entry name" value="Glycoside hydrolase family 3 C-terminal domain"/>
    <property type="match status" value="1"/>
</dbReference>
<evidence type="ECO:0000259" key="7">
    <source>
        <dbReference type="SMART" id="SM01217"/>
    </source>
</evidence>
<dbReference type="SUPFAM" id="SSF51445">
    <property type="entry name" value="(Trans)glycosidases"/>
    <property type="match status" value="1"/>
</dbReference>
<evidence type="ECO:0000256" key="2">
    <source>
        <dbReference type="ARBA" id="ARBA00005336"/>
    </source>
</evidence>
<dbReference type="Proteomes" id="UP000664857">
    <property type="component" value="Unassembled WGS sequence"/>
</dbReference>
<keyword evidence="6 8" id="KW-0326">Glycosidase</keyword>
<evidence type="ECO:0000313" key="8">
    <source>
        <dbReference type="EMBL" id="MBO0477625.1"/>
    </source>
</evidence>
<protein>
    <recommendedName>
        <fullName evidence="3">beta-glucosidase</fullName>
        <ecNumber evidence="3">3.2.1.21</ecNumber>
    </recommendedName>
</protein>
<evidence type="ECO:0000256" key="3">
    <source>
        <dbReference type="ARBA" id="ARBA00012744"/>
    </source>
</evidence>
<sequence length="717" mass="78701">MQKAELLTIIEKMSPKEKVDQLLQLSADFYTDDAEDRTGPMETLDINETTIANAGTILGVSGAEKAMGIQKNYIENNSHKIPTMFMADIIHGFRTIFPIPLALGCTWSKEAVEEMASISALESSVSGLHLTFSPMLDLVRDPRWGRVMESTGEDPYLNSEFAKAMVTGYQGDDLKEDMSKVAACVKHFAAYGGAIGGRDYNTVDVSETTLREKYLPSYQAAIDAGAKLVMTAFNTIEGIPASGNKKLFRDVLRDEFNFKGPVISDWAAIKEMINHGVAADEKEAARLAIEAGVDIEMMTTCYDKHLLELIDEDPKYMDLLDEAVLRILELKNDLGLFENPYRGADPVKEKEVILSASHRESARKIAEKSMVLLENNGILPLSQETAIALVGPKATTGDLMGAWSWQGKFDEVVTIAKGLSAKGKNVTVASVESDLFENTTESLEEAKQLAKENEVVVLALGEADWMSGEAASRSDIRLPQSQIDLFNEVRAIAKKVIVVLINGRPLDLTAISEADGILEAWFPGTEGGNAVANILFGDVNPSGRLSMSFPENVGQVPVYYNTENTGRPYESAPDEKYVSKYLDVSNYAKYPFGYGLSFAKVAYEGIALNKETIDSSDETVEVTVTLHNQSEETTIETVQLYVRDLVGKTARPLKELKGFTQVALAGNERKEITLSLAVKDLAYVHPDLTWSVDPGEFHIMVGPNSRELDLVKTLVLK</sequence>
<dbReference type="InterPro" id="IPR036962">
    <property type="entry name" value="Glyco_hydro_3_N_sf"/>
</dbReference>
<reference evidence="8 9" key="1">
    <citation type="submission" date="2021-03" db="EMBL/GenBank/DDBJ databases">
        <title>Enterococcal diversity collection.</title>
        <authorList>
            <person name="Gilmore M.S."/>
            <person name="Schwartzman J."/>
            <person name="Van Tyne D."/>
            <person name="Martin M."/>
            <person name="Earl A.M."/>
            <person name="Manson A.L."/>
            <person name="Straub T."/>
            <person name="Salamzade R."/>
            <person name="Saavedra J."/>
            <person name="Lebreton F."/>
            <person name="Prichula J."/>
            <person name="Schaufler K."/>
            <person name="Gaca A."/>
            <person name="Sgardioli B."/>
            <person name="Wagenaar J."/>
            <person name="Strong T."/>
        </authorList>
    </citation>
    <scope>NUCLEOTIDE SEQUENCE [LARGE SCALE GENOMIC DNA]</scope>
    <source>
        <strain evidence="8 9">DIV0080</strain>
    </source>
</reference>
<comment type="catalytic activity">
    <reaction evidence="1">
        <text>Hydrolysis of terminal, non-reducing beta-D-glucosyl residues with release of beta-D-glucose.</text>
        <dbReference type="EC" id="3.2.1.21"/>
    </reaction>
</comment>
<evidence type="ECO:0000313" key="9">
    <source>
        <dbReference type="Proteomes" id="UP000664857"/>
    </source>
</evidence>
<dbReference type="Pfam" id="PF00933">
    <property type="entry name" value="Glyco_hydro_3"/>
    <property type="match status" value="1"/>
</dbReference>
<dbReference type="Pfam" id="PF01915">
    <property type="entry name" value="Glyco_hydro_3_C"/>
    <property type="match status" value="1"/>
</dbReference>
<dbReference type="PANTHER" id="PTHR30620">
    <property type="entry name" value="PERIPLASMIC BETA-GLUCOSIDASE-RELATED"/>
    <property type="match status" value="1"/>
</dbReference>
<dbReference type="SMART" id="SM01217">
    <property type="entry name" value="Fn3_like"/>
    <property type="match status" value="1"/>
</dbReference>
<proteinExistence type="inferred from homology"/>
<dbReference type="GO" id="GO:0008422">
    <property type="term" value="F:beta-glucosidase activity"/>
    <property type="evidence" value="ECO:0007669"/>
    <property type="project" value="UniProtKB-EC"/>
</dbReference>
<dbReference type="SUPFAM" id="SSF52279">
    <property type="entry name" value="Beta-D-glucan exohydrolase, C-terminal domain"/>
    <property type="match status" value="1"/>
</dbReference>
<evidence type="ECO:0000256" key="4">
    <source>
        <dbReference type="ARBA" id="ARBA00022729"/>
    </source>
</evidence>
<evidence type="ECO:0000256" key="1">
    <source>
        <dbReference type="ARBA" id="ARBA00000448"/>
    </source>
</evidence>
<comment type="caution">
    <text evidence="8">The sequence shown here is derived from an EMBL/GenBank/DDBJ whole genome shotgun (WGS) entry which is preliminary data.</text>
</comment>
<evidence type="ECO:0000256" key="5">
    <source>
        <dbReference type="ARBA" id="ARBA00022801"/>
    </source>
</evidence>
<dbReference type="PANTHER" id="PTHR30620:SF16">
    <property type="entry name" value="LYSOSOMAL BETA GLUCOSIDASE"/>
    <property type="match status" value="1"/>
</dbReference>
<keyword evidence="5 8" id="KW-0378">Hydrolase</keyword>
<dbReference type="NCBIfam" id="NF011678">
    <property type="entry name" value="PRK15098.1"/>
    <property type="match status" value="1"/>
</dbReference>
<keyword evidence="4" id="KW-0732">Signal</keyword>
<dbReference type="Gene3D" id="3.20.20.300">
    <property type="entry name" value="Glycoside hydrolase, family 3, N-terminal domain"/>
    <property type="match status" value="1"/>
</dbReference>
<dbReference type="InterPro" id="IPR026891">
    <property type="entry name" value="Fn3-like"/>
</dbReference>
<feature type="domain" description="Fibronectin type III-like" evidence="7">
    <location>
        <begin position="636"/>
        <end position="705"/>
    </location>
</feature>
<organism evidence="8 9">
    <name type="scientific">Candidatus Vagococcus giribetii</name>
    <dbReference type="NCBI Taxonomy" id="2230876"/>
    <lineage>
        <taxon>Bacteria</taxon>
        <taxon>Bacillati</taxon>
        <taxon>Bacillota</taxon>
        <taxon>Bacilli</taxon>
        <taxon>Lactobacillales</taxon>
        <taxon>Enterococcaceae</taxon>
        <taxon>Vagococcus</taxon>
    </lineage>
</organism>
<dbReference type="EMBL" id="JAFLVX010000031">
    <property type="protein sequence ID" value="MBO0477625.1"/>
    <property type="molecule type" value="Genomic_DNA"/>
</dbReference>
<accession>A0ABS3HV43</accession>
<dbReference type="InterPro" id="IPR036881">
    <property type="entry name" value="Glyco_hydro_3_C_sf"/>
</dbReference>
<dbReference type="Pfam" id="PF14310">
    <property type="entry name" value="Fn3-like"/>
    <property type="match status" value="1"/>
</dbReference>
<dbReference type="PRINTS" id="PR00133">
    <property type="entry name" value="GLHYDRLASE3"/>
</dbReference>
<dbReference type="EC" id="3.2.1.21" evidence="3"/>
<dbReference type="InterPro" id="IPR001764">
    <property type="entry name" value="Glyco_hydro_3_N"/>
</dbReference>
<dbReference type="InterPro" id="IPR013783">
    <property type="entry name" value="Ig-like_fold"/>
</dbReference>
<evidence type="ECO:0000256" key="6">
    <source>
        <dbReference type="ARBA" id="ARBA00023295"/>
    </source>
</evidence>
<dbReference type="RefSeq" id="WP_206967772.1">
    <property type="nucleotide sequence ID" value="NZ_JAFLVX010000031.1"/>
</dbReference>
<comment type="similarity">
    <text evidence="2">Belongs to the glycosyl hydrolase 3 family.</text>
</comment>
<name>A0ABS3HV43_9ENTE</name>
<dbReference type="InterPro" id="IPR051915">
    <property type="entry name" value="Cellulose_Degrad_GH3"/>
</dbReference>
<dbReference type="Gene3D" id="2.60.40.10">
    <property type="entry name" value="Immunoglobulins"/>
    <property type="match status" value="1"/>
</dbReference>